<name>A0A0J7ZIA5_STRVR</name>
<dbReference type="AlphaFoldDB" id="A0A0J7ZIA5"/>
<organism evidence="2 3">
    <name type="scientific">Streptomyces viridochromogenes</name>
    <dbReference type="NCBI Taxonomy" id="1938"/>
    <lineage>
        <taxon>Bacteria</taxon>
        <taxon>Bacillati</taxon>
        <taxon>Actinomycetota</taxon>
        <taxon>Actinomycetes</taxon>
        <taxon>Kitasatosporales</taxon>
        <taxon>Streptomycetaceae</taxon>
        <taxon>Streptomyces</taxon>
    </lineage>
</organism>
<protein>
    <submittedName>
        <fullName evidence="2">Uncharacterized protein</fullName>
    </submittedName>
</protein>
<dbReference type="EMBL" id="LFNT01000009">
    <property type="protein sequence ID" value="KMS75167.1"/>
    <property type="molecule type" value="Genomic_DNA"/>
</dbReference>
<feature type="region of interest" description="Disordered" evidence="1">
    <location>
        <begin position="40"/>
        <end position="78"/>
    </location>
</feature>
<gene>
    <name evidence="2" type="ORF">ACM01_10995</name>
</gene>
<reference evidence="2 3" key="1">
    <citation type="submission" date="2015-06" db="EMBL/GenBank/DDBJ databases">
        <authorList>
            <person name="Ju K.-S."/>
            <person name="Doroghazi J.R."/>
            <person name="Metcalf W.W."/>
        </authorList>
    </citation>
    <scope>NUCLEOTIDE SEQUENCE [LARGE SCALE GENOMIC DNA]</scope>
    <source>
        <strain evidence="2 3">NRRL 3414</strain>
    </source>
</reference>
<sequence>MTRFLAACATQEAVGCAVAPRARMRRPACPITANTYSRAPDRVTASKKSHASRASAWERRKSVQVLEPRSGTGSIPASFRISHTVEAATCTPGTSSSPR</sequence>
<accession>A0A0J7ZIA5</accession>
<comment type="caution">
    <text evidence="2">The sequence shown here is derived from an EMBL/GenBank/DDBJ whole genome shotgun (WGS) entry which is preliminary data.</text>
</comment>
<evidence type="ECO:0000313" key="3">
    <source>
        <dbReference type="Proteomes" id="UP000037432"/>
    </source>
</evidence>
<evidence type="ECO:0000313" key="2">
    <source>
        <dbReference type="EMBL" id="KMS75167.1"/>
    </source>
</evidence>
<dbReference type="Proteomes" id="UP000037432">
    <property type="component" value="Unassembled WGS sequence"/>
</dbReference>
<evidence type="ECO:0000256" key="1">
    <source>
        <dbReference type="SAM" id="MobiDB-lite"/>
    </source>
</evidence>
<proteinExistence type="predicted"/>